<organism evidence="5 6">
    <name type="scientific">Amylocarpus encephaloides</name>
    <dbReference type="NCBI Taxonomy" id="45428"/>
    <lineage>
        <taxon>Eukaryota</taxon>
        <taxon>Fungi</taxon>
        <taxon>Dikarya</taxon>
        <taxon>Ascomycota</taxon>
        <taxon>Pezizomycotina</taxon>
        <taxon>Leotiomycetes</taxon>
        <taxon>Helotiales</taxon>
        <taxon>Helotiales incertae sedis</taxon>
        <taxon>Amylocarpus</taxon>
    </lineage>
</organism>
<dbReference type="InterPro" id="IPR024382">
    <property type="entry name" value="Vps3844_C"/>
</dbReference>
<accession>A0A9P7YF34</accession>
<keyword evidence="1" id="KW-1133">Transmembrane helix</keyword>
<reference evidence="5" key="1">
    <citation type="journal article" date="2021" name="IMA Fungus">
        <title>Genomic characterization of three marine fungi, including Emericellopsis atlantica sp. nov. with signatures of a generalist lifestyle and marine biomass degradation.</title>
        <authorList>
            <person name="Hagestad O.C."/>
            <person name="Hou L."/>
            <person name="Andersen J.H."/>
            <person name="Hansen E.H."/>
            <person name="Altermark B."/>
            <person name="Li C."/>
            <person name="Kuhnert E."/>
            <person name="Cox R.J."/>
            <person name="Crous P.W."/>
            <person name="Spatafora J.W."/>
            <person name="Lail K."/>
            <person name="Amirebrahimi M."/>
            <person name="Lipzen A."/>
            <person name="Pangilinan J."/>
            <person name="Andreopoulos W."/>
            <person name="Hayes R.D."/>
            <person name="Ng V."/>
            <person name="Grigoriev I.V."/>
            <person name="Jackson S.A."/>
            <person name="Sutton T.D.S."/>
            <person name="Dobson A.D.W."/>
            <person name="Rama T."/>
        </authorList>
    </citation>
    <scope>NUCLEOTIDE SEQUENCE</scope>
    <source>
        <strain evidence="5">TRa018bII</strain>
    </source>
</reference>
<evidence type="ECO:0008006" key="7">
    <source>
        <dbReference type="Google" id="ProtNLM"/>
    </source>
</evidence>
<dbReference type="InterPro" id="IPR049205">
    <property type="entry name" value="Vps3844_N"/>
</dbReference>
<keyword evidence="6" id="KW-1185">Reference proteome</keyword>
<evidence type="ECO:0000313" key="6">
    <source>
        <dbReference type="Proteomes" id="UP000824998"/>
    </source>
</evidence>
<evidence type="ECO:0000256" key="2">
    <source>
        <dbReference type="SAM" id="SignalP"/>
    </source>
</evidence>
<gene>
    <name evidence="5" type="ORF">BJ875DRAFT_381886</name>
</gene>
<name>A0A9P7YF34_9HELO</name>
<dbReference type="Pfam" id="PF21656">
    <property type="entry name" value="DUF6859"/>
    <property type="match status" value="1"/>
</dbReference>
<feature type="domain" description="Vacuolar sorting protein Vps3844 C-terminal" evidence="3">
    <location>
        <begin position="282"/>
        <end position="377"/>
    </location>
</feature>
<dbReference type="InterPro" id="IPR053065">
    <property type="entry name" value="Archenteron_Induction-Rel"/>
</dbReference>
<dbReference type="Pfam" id="PF12955">
    <property type="entry name" value="Vps3844_C"/>
    <property type="match status" value="1"/>
</dbReference>
<dbReference type="EMBL" id="MU251575">
    <property type="protein sequence ID" value="KAG9231905.1"/>
    <property type="molecule type" value="Genomic_DNA"/>
</dbReference>
<evidence type="ECO:0000256" key="1">
    <source>
        <dbReference type="SAM" id="Phobius"/>
    </source>
</evidence>
<dbReference type="AlphaFoldDB" id="A0A9P7YF34"/>
<keyword evidence="1" id="KW-0812">Transmembrane</keyword>
<evidence type="ECO:0000259" key="4">
    <source>
        <dbReference type="Pfam" id="PF21656"/>
    </source>
</evidence>
<feature type="chain" id="PRO_5040474817" description="DUF3844 domain-containing protein" evidence="2">
    <location>
        <begin position="19"/>
        <end position="385"/>
    </location>
</feature>
<feature type="transmembrane region" description="Helical" evidence="1">
    <location>
        <begin position="342"/>
        <end position="364"/>
    </location>
</feature>
<feature type="signal peptide" evidence="2">
    <location>
        <begin position="1"/>
        <end position="18"/>
    </location>
</feature>
<dbReference type="Proteomes" id="UP000824998">
    <property type="component" value="Unassembled WGS sequence"/>
</dbReference>
<proteinExistence type="predicted"/>
<evidence type="ECO:0000313" key="5">
    <source>
        <dbReference type="EMBL" id="KAG9231905.1"/>
    </source>
</evidence>
<comment type="caution">
    <text evidence="5">The sequence shown here is derived from an EMBL/GenBank/DDBJ whole genome shotgun (WGS) entry which is preliminary data.</text>
</comment>
<dbReference type="PANTHER" id="PTHR36853">
    <property type="entry name" value="EXPRESSED PROTEIN"/>
    <property type="match status" value="1"/>
</dbReference>
<sequence length="385" mass="41297">MKLSISLLAPALIGIVSAASKADVYILQRDELPNTSNPTLSPEQARLVFAQRLGAAKYHDLAGASEDAFSHINNFGGSQESLFEDATQDKAAELILVVEGVQSKAAKRLSNTLDFIKPTFSISNPPSEKANRKLMLDLNDQLGQNQNCRLEDAINPFEVKCWNGRSKVINFNLVSDRNPPVFMNDLLSAAERLIQWARKEEMNTVVVLMPESARLSKSPANPYGLYEKVSQSNLGRRQASEEIISGTPAVASNPPATVSKQFRASNSSNTTDPLLAGVRPVCYSSMDSCNNSTEGCSGHGKCYKKYGAGQSACFTCKCVNVNGTSTGFGGPACQKTDVSGPFWLILISSVVMMGLVSWGIGMLFSIGEEKLPGVIGAGVSSSKAR</sequence>
<evidence type="ECO:0000259" key="3">
    <source>
        <dbReference type="Pfam" id="PF12955"/>
    </source>
</evidence>
<feature type="domain" description="Vacuolar sorting protein Vps3844 N-terminal" evidence="4">
    <location>
        <begin position="38"/>
        <end position="141"/>
    </location>
</feature>
<dbReference type="PANTHER" id="PTHR36853:SF1">
    <property type="entry name" value="DUF3844 DOMAIN-CONTAINING PROTEIN"/>
    <property type="match status" value="1"/>
</dbReference>
<keyword evidence="1" id="KW-0472">Membrane</keyword>
<dbReference type="OrthoDB" id="5583277at2759"/>
<keyword evidence="2" id="KW-0732">Signal</keyword>
<dbReference type="GO" id="GO:0005783">
    <property type="term" value="C:endoplasmic reticulum"/>
    <property type="evidence" value="ECO:0007669"/>
    <property type="project" value="TreeGrafter"/>
</dbReference>
<protein>
    <recommendedName>
        <fullName evidence="7">DUF3844 domain-containing protein</fullName>
    </recommendedName>
</protein>